<dbReference type="GO" id="GO:0000462">
    <property type="term" value="P:maturation of SSU-rRNA from tricistronic rRNA transcript (SSU-rRNA, 5.8S rRNA, LSU-rRNA)"/>
    <property type="evidence" value="ECO:0007669"/>
    <property type="project" value="TreeGrafter"/>
</dbReference>
<feature type="domain" description="UTP25 NTP hydrolase-like" evidence="6">
    <location>
        <begin position="323"/>
        <end position="622"/>
    </location>
</feature>
<evidence type="ECO:0000256" key="4">
    <source>
        <dbReference type="SAM" id="MobiDB-lite"/>
    </source>
</evidence>
<evidence type="ECO:0000313" key="7">
    <source>
        <dbReference type="EMBL" id="CAJ1944241.1"/>
    </source>
</evidence>
<dbReference type="InterPro" id="IPR010678">
    <property type="entry name" value="UTP25"/>
</dbReference>
<reference evidence="7" key="1">
    <citation type="submission" date="2023-08" db="EMBL/GenBank/DDBJ databases">
        <authorList>
            <person name="Audoor S."/>
            <person name="Bilcke G."/>
        </authorList>
    </citation>
    <scope>NUCLEOTIDE SEQUENCE</scope>
</reference>
<feature type="compositionally biased region" description="Acidic residues" evidence="4">
    <location>
        <begin position="153"/>
        <end position="164"/>
    </location>
</feature>
<dbReference type="InterPro" id="IPR053940">
    <property type="entry name" value="UTP25_NTPase-like"/>
</dbReference>
<protein>
    <recommendedName>
        <fullName evidence="9">U3 small nucleolar RNA-associated protein 25</fullName>
    </recommendedName>
</protein>
<comment type="subcellular location">
    <subcellularLocation>
        <location evidence="1">Nucleus</location>
        <location evidence="1">Nucleolus</location>
    </subcellularLocation>
</comment>
<feature type="region of interest" description="Disordered" evidence="4">
    <location>
        <begin position="1"/>
        <end position="212"/>
    </location>
</feature>
<dbReference type="PANTHER" id="PTHR12933">
    <property type="entry name" value="ORF PROTEIN-RELATED"/>
    <property type="match status" value="1"/>
</dbReference>
<comment type="caution">
    <text evidence="7">The sequence shown here is derived from an EMBL/GenBank/DDBJ whole genome shotgun (WGS) entry which is preliminary data.</text>
</comment>
<feature type="compositionally biased region" description="Acidic residues" evidence="4">
    <location>
        <begin position="117"/>
        <end position="127"/>
    </location>
</feature>
<evidence type="ECO:0000313" key="8">
    <source>
        <dbReference type="Proteomes" id="UP001295423"/>
    </source>
</evidence>
<keyword evidence="3" id="KW-0539">Nucleus</keyword>
<dbReference type="GO" id="GO:0032040">
    <property type="term" value="C:small-subunit processome"/>
    <property type="evidence" value="ECO:0007669"/>
    <property type="project" value="TreeGrafter"/>
</dbReference>
<gene>
    <name evidence="7" type="ORF">CYCCA115_LOCUS8790</name>
</gene>
<proteinExistence type="inferred from homology"/>
<dbReference type="InterPro" id="IPR053939">
    <property type="entry name" value="UTP25_C"/>
</dbReference>
<dbReference type="PANTHER" id="PTHR12933:SF0">
    <property type="entry name" value="U3 SMALL NUCLEOLAR RNA-ASSOCIATED PROTEIN 25 HOMOLOG"/>
    <property type="match status" value="1"/>
</dbReference>
<comment type="similarity">
    <text evidence="2">Belongs to the UTP25 family.</text>
</comment>
<feature type="compositionally biased region" description="Acidic residues" evidence="4">
    <location>
        <begin position="196"/>
        <end position="212"/>
    </location>
</feature>
<feature type="compositionally biased region" description="Basic and acidic residues" evidence="4">
    <location>
        <begin position="364"/>
        <end position="373"/>
    </location>
</feature>
<name>A0AAD2CSI6_9STRA</name>
<evidence type="ECO:0000256" key="1">
    <source>
        <dbReference type="ARBA" id="ARBA00004604"/>
    </source>
</evidence>
<dbReference type="Pfam" id="PF06862">
    <property type="entry name" value="Utp25_C"/>
    <property type="match status" value="1"/>
</dbReference>
<feature type="compositionally biased region" description="Acidic residues" evidence="4">
    <location>
        <begin position="172"/>
        <end position="188"/>
    </location>
</feature>
<evidence type="ECO:0008006" key="9">
    <source>
        <dbReference type="Google" id="ProtNLM"/>
    </source>
</evidence>
<sequence>MGSKKKADKAAKKKGPKGKKARAKAKLDRQWGEAAIIDDDNTTKRIGNSRLLAQKKKSTGGVSWGGETKSERNNDDANRKSTDPVISKGITKKSSTKFERKTNRRRYNDGSSSSSDEASDEESDDDNTTMKILMSKIKKSMEKKGKVAKKYMEEEEEGEDVEDTPIEKEVSSDEESSETSDSENEEHDDAVMSDQNENEGDGDDNGPIGNDEDESVIDIFRTRFSHKPLSDEEVDSISQPSRDSASIGVSTELLLTRKSIGDELKDFETTEKDRSKLDEHWKKCAMKNLESSRKVLKQGWKKFNNKKDFTPRQAPLYTALSSYADLFSITNSMKERNELHRVNLLHVLNHVLTSRSRVQRHNKQLKEIEKSEDKEMDDDDDDEKFRDQGFTRPTVLVLLPTRSTCHKFVEGLFQLTGNNLDNGMNERFEGEFGNATGDDESDDDGGNARLKEVLKKKGKDWNELFGDGVNQDDDFKIGISLTPKAAKTQAQKKQNSSNVGIKMYSDFYKGDIIIASPLGLKLLITPEDEEKEGDYDYLSSIEICLIQHADVLMMQNWDHVNDILSLLNQEPQNINNTDFSRVRNYLLEGQGSHWRQLIISSNVMDPFLQSAFKRYGKSISGSIKMRRKFEPEEAAISKVLIPMKQVFQRIAAGSFTDQSSARVDYFVKSILPPILETNQQHTMVYIPSYFDFCSLRNAFLKRDLPFVSVHEYSRTSEVTRGRARFLQGRKPIMLYTGRSNFFHRHNIKGVKHLVFLGLPEHPEFYSQHVNQIVSAENDPSEMDGVSSVSSCLVLCTKYEAIALERIVGSANCSRMLKSQKSTFMFYS</sequence>
<keyword evidence="8" id="KW-1185">Reference proteome</keyword>
<feature type="compositionally biased region" description="Basic residues" evidence="4">
    <location>
        <begin position="1"/>
        <end position="24"/>
    </location>
</feature>
<dbReference type="Pfam" id="PF22916">
    <property type="entry name" value="UTP25_NTPase-like"/>
    <property type="match status" value="1"/>
</dbReference>
<feature type="compositionally biased region" description="Basic and acidic residues" evidence="4">
    <location>
        <begin position="68"/>
        <end position="82"/>
    </location>
</feature>
<feature type="domain" description="UTP25 C-terminal" evidence="5">
    <location>
        <begin position="636"/>
        <end position="825"/>
    </location>
</feature>
<accession>A0AAD2CSI6</accession>
<dbReference type="Proteomes" id="UP001295423">
    <property type="component" value="Unassembled WGS sequence"/>
</dbReference>
<evidence type="ECO:0000259" key="6">
    <source>
        <dbReference type="Pfam" id="PF22916"/>
    </source>
</evidence>
<evidence type="ECO:0000259" key="5">
    <source>
        <dbReference type="Pfam" id="PF06862"/>
    </source>
</evidence>
<dbReference type="GO" id="GO:0034511">
    <property type="term" value="F:U3 snoRNA binding"/>
    <property type="evidence" value="ECO:0007669"/>
    <property type="project" value="InterPro"/>
</dbReference>
<dbReference type="EMBL" id="CAKOGP040001224">
    <property type="protein sequence ID" value="CAJ1944241.1"/>
    <property type="molecule type" value="Genomic_DNA"/>
</dbReference>
<dbReference type="AlphaFoldDB" id="A0AAD2CSI6"/>
<dbReference type="GO" id="GO:0019843">
    <property type="term" value="F:rRNA binding"/>
    <property type="evidence" value="ECO:0007669"/>
    <property type="project" value="TreeGrafter"/>
</dbReference>
<feature type="region of interest" description="Disordered" evidence="4">
    <location>
        <begin position="358"/>
        <end position="386"/>
    </location>
</feature>
<organism evidence="7 8">
    <name type="scientific">Cylindrotheca closterium</name>
    <dbReference type="NCBI Taxonomy" id="2856"/>
    <lineage>
        <taxon>Eukaryota</taxon>
        <taxon>Sar</taxon>
        <taxon>Stramenopiles</taxon>
        <taxon>Ochrophyta</taxon>
        <taxon>Bacillariophyta</taxon>
        <taxon>Bacillariophyceae</taxon>
        <taxon>Bacillariophycidae</taxon>
        <taxon>Bacillariales</taxon>
        <taxon>Bacillariaceae</taxon>
        <taxon>Cylindrotheca</taxon>
    </lineage>
</organism>
<evidence type="ECO:0000256" key="3">
    <source>
        <dbReference type="ARBA" id="ARBA00023242"/>
    </source>
</evidence>
<feature type="region of interest" description="Disordered" evidence="4">
    <location>
        <begin position="426"/>
        <end position="447"/>
    </location>
</feature>
<evidence type="ECO:0000256" key="2">
    <source>
        <dbReference type="ARBA" id="ARBA00009223"/>
    </source>
</evidence>